<proteinExistence type="predicted"/>
<feature type="domain" description="AFP-like" evidence="1">
    <location>
        <begin position="87"/>
        <end position="142"/>
    </location>
</feature>
<dbReference type="GO" id="GO:0016051">
    <property type="term" value="P:carbohydrate biosynthetic process"/>
    <property type="evidence" value="ECO:0007669"/>
    <property type="project" value="InterPro"/>
</dbReference>
<name>X0X8M6_9ZZZZ</name>
<dbReference type="SMART" id="SM00858">
    <property type="entry name" value="SAF"/>
    <property type="match status" value="1"/>
</dbReference>
<accession>X0X8M6</accession>
<feature type="non-terminal residue" evidence="2">
    <location>
        <position position="1"/>
    </location>
</feature>
<evidence type="ECO:0000313" key="2">
    <source>
        <dbReference type="EMBL" id="GAG31782.1"/>
    </source>
</evidence>
<gene>
    <name evidence="2" type="ORF">S01H1_70220</name>
</gene>
<dbReference type="Pfam" id="PF08666">
    <property type="entry name" value="SAF"/>
    <property type="match status" value="1"/>
</dbReference>
<reference evidence="2" key="1">
    <citation type="journal article" date="2014" name="Front. Microbiol.">
        <title>High frequency of phylogenetically diverse reductive dehalogenase-homologous genes in deep subseafloor sedimentary metagenomes.</title>
        <authorList>
            <person name="Kawai M."/>
            <person name="Futagami T."/>
            <person name="Toyoda A."/>
            <person name="Takaki Y."/>
            <person name="Nishi S."/>
            <person name="Hori S."/>
            <person name="Arai W."/>
            <person name="Tsubouchi T."/>
            <person name="Morono Y."/>
            <person name="Uchiyama I."/>
            <person name="Ito T."/>
            <person name="Fujiyama A."/>
            <person name="Inagaki F."/>
            <person name="Takami H."/>
        </authorList>
    </citation>
    <scope>NUCLEOTIDE SEQUENCE</scope>
    <source>
        <strain evidence="2">Expedition CK06-06</strain>
    </source>
</reference>
<dbReference type="Gene3D" id="3.20.20.70">
    <property type="entry name" value="Aldolase class I"/>
    <property type="match status" value="1"/>
</dbReference>
<dbReference type="SUPFAM" id="SSF51569">
    <property type="entry name" value="Aldolase"/>
    <property type="match status" value="1"/>
</dbReference>
<dbReference type="EMBL" id="BARS01046682">
    <property type="protein sequence ID" value="GAG31782.1"/>
    <property type="molecule type" value="Genomic_DNA"/>
</dbReference>
<dbReference type="InterPro" id="IPR036732">
    <property type="entry name" value="AFP_Neu5c_C_sf"/>
</dbReference>
<protein>
    <recommendedName>
        <fullName evidence="1">AFP-like domain-containing protein</fullName>
    </recommendedName>
</protein>
<dbReference type="PANTHER" id="PTHR42966:SF2">
    <property type="entry name" value="PSEUDAMINIC ACID SYNTHASE"/>
    <property type="match status" value="1"/>
</dbReference>
<dbReference type="InterPro" id="IPR013785">
    <property type="entry name" value="Aldolase_TIM"/>
</dbReference>
<dbReference type="SUPFAM" id="SSF51269">
    <property type="entry name" value="AFP III-like domain"/>
    <property type="match status" value="1"/>
</dbReference>
<organism evidence="2">
    <name type="scientific">marine sediment metagenome</name>
    <dbReference type="NCBI Taxonomy" id="412755"/>
    <lineage>
        <taxon>unclassified sequences</taxon>
        <taxon>metagenomes</taxon>
        <taxon>ecological metagenomes</taxon>
    </lineage>
</organism>
<evidence type="ECO:0000259" key="1">
    <source>
        <dbReference type="PROSITE" id="PS50844"/>
    </source>
</evidence>
<dbReference type="InterPro" id="IPR051690">
    <property type="entry name" value="PseI-like"/>
</dbReference>
<dbReference type="CDD" id="cd11615">
    <property type="entry name" value="SAF_NeuB_like"/>
    <property type="match status" value="1"/>
</dbReference>
<dbReference type="Pfam" id="PF03102">
    <property type="entry name" value="NeuB"/>
    <property type="match status" value="1"/>
</dbReference>
<dbReference type="Gene3D" id="3.90.1210.10">
    <property type="entry name" value="Antifreeze-like/N-acetylneuraminic acid synthase C-terminal domain"/>
    <property type="match status" value="1"/>
</dbReference>
<dbReference type="AlphaFoldDB" id="X0X8M6"/>
<dbReference type="PANTHER" id="PTHR42966">
    <property type="entry name" value="N-ACETYLNEURAMINATE SYNTHASE"/>
    <property type="match status" value="1"/>
</dbReference>
<dbReference type="PROSITE" id="PS50844">
    <property type="entry name" value="AFP_LIKE"/>
    <property type="match status" value="1"/>
</dbReference>
<sequence length="142" mass="15786">LFCCPIGLSDHTLAEAVSIAGVSLGAKVVEKHFTLSRKIKTPDSSFSIEPEELKNLVRNIRIAKETLGRPYYGLAAQEKNNLIFRRSLFAVGNIQKGEVFNKGNIKSIRPGYGLPPKYLTCILGKKAKRNIKRGTPLNKKLY</sequence>
<dbReference type="GO" id="GO:0047444">
    <property type="term" value="F:N-acylneuraminate-9-phosphate synthase activity"/>
    <property type="evidence" value="ECO:0007669"/>
    <property type="project" value="TreeGrafter"/>
</dbReference>
<dbReference type="InterPro" id="IPR006190">
    <property type="entry name" value="SAF_AFP_Neu5Ac"/>
</dbReference>
<comment type="caution">
    <text evidence="2">The sequence shown here is derived from an EMBL/GenBank/DDBJ whole genome shotgun (WGS) entry which is preliminary data.</text>
</comment>
<dbReference type="InterPro" id="IPR013974">
    <property type="entry name" value="SAF"/>
</dbReference>
<dbReference type="InterPro" id="IPR057736">
    <property type="entry name" value="SAF_PseI/NeuA/NeuB"/>
</dbReference>
<dbReference type="InterPro" id="IPR013132">
    <property type="entry name" value="PseI/NeuA/B-like_N"/>
</dbReference>